<comment type="caution">
    <text evidence="1">The sequence shown here is derived from an EMBL/GenBank/DDBJ whole genome shotgun (WGS) entry which is preliminary data.</text>
</comment>
<evidence type="ECO:0000313" key="2">
    <source>
        <dbReference type="Proteomes" id="UP000295163"/>
    </source>
</evidence>
<dbReference type="EMBL" id="SMZT01000002">
    <property type="protein sequence ID" value="TDL44710.1"/>
    <property type="molecule type" value="Genomic_DNA"/>
</dbReference>
<evidence type="ECO:0008006" key="3">
    <source>
        <dbReference type="Google" id="ProtNLM"/>
    </source>
</evidence>
<organism evidence="1 2">
    <name type="scientific">Kocuria rosea</name>
    <name type="common">Deinococcus erythromyxa</name>
    <name type="synonym">Micrococcus rubens</name>
    <dbReference type="NCBI Taxonomy" id="1275"/>
    <lineage>
        <taxon>Bacteria</taxon>
        <taxon>Bacillati</taxon>
        <taxon>Actinomycetota</taxon>
        <taxon>Actinomycetes</taxon>
        <taxon>Micrococcales</taxon>
        <taxon>Micrococcaceae</taxon>
        <taxon>Kocuria</taxon>
    </lineage>
</organism>
<dbReference type="AlphaFoldDB" id="A0A4V3B3F7"/>
<reference evidence="1 2" key="1">
    <citation type="submission" date="2019-03" db="EMBL/GenBank/DDBJ databases">
        <title>Genome Sequencing and Assembly of Various Microbes Isolated from Partially Reclaimed Soil and Acid Mine Drainage (AMD) Site.</title>
        <authorList>
            <person name="Steinbock B."/>
            <person name="Bechtold R."/>
            <person name="Sevigny J.L."/>
            <person name="Thomas D."/>
            <person name="Cuthill L.R."/>
            <person name="Aveiro Johannsen E.J."/>
            <person name="Thomas K."/>
            <person name="Ghosh A."/>
        </authorList>
    </citation>
    <scope>NUCLEOTIDE SEQUENCE [LARGE SCALE GENOMIC DNA]</scope>
    <source>
        <strain evidence="1 2">S-A3</strain>
    </source>
</reference>
<dbReference type="RefSeq" id="WP_133409786.1">
    <property type="nucleotide sequence ID" value="NZ_SMZT01000002.1"/>
</dbReference>
<sequence>MAIDEHPRLGCGRSIDEVWQNIDRPPDAHELTCDQCRAARASLQTLRSVTARHRSLEETAGTDPDESLRPRARVRENVLAVARAEVRRGRRIPATVTEIGPVLVSEQALVSLVRLAADSVPGVRARRIDITPRRRLDGQLGYDPEAPVLDAVTCRIAISHTVTVPRVSADIRDRVIAVLSRHVSVDPGAVNIVVEDVYDA</sequence>
<protein>
    <recommendedName>
        <fullName evidence="3">Asp23/Gls24 family envelope stress response protein</fullName>
    </recommendedName>
</protein>
<name>A0A4V3B3F7_KOCRO</name>
<accession>A0A4V3B3F7</accession>
<evidence type="ECO:0000313" key="1">
    <source>
        <dbReference type="EMBL" id="TDL44710.1"/>
    </source>
</evidence>
<proteinExistence type="predicted"/>
<dbReference type="Proteomes" id="UP000295163">
    <property type="component" value="Unassembled WGS sequence"/>
</dbReference>
<dbReference type="GeneID" id="64347056"/>
<gene>
    <name evidence="1" type="ORF">E2R59_06490</name>
</gene>